<protein>
    <recommendedName>
        <fullName evidence="1">Transcriptional regulator HTH-type FeoC domain-containing protein</fullName>
    </recommendedName>
</protein>
<dbReference type="SUPFAM" id="SSF46785">
    <property type="entry name" value="Winged helix' DNA-binding domain"/>
    <property type="match status" value="1"/>
</dbReference>
<gene>
    <name evidence="2" type="ORF">Thpro_022774</name>
</gene>
<organism evidence="2 3">
    <name type="scientific">Acidihalobacter prosperus</name>
    <dbReference type="NCBI Taxonomy" id="160660"/>
    <lineage>
        <taxon>Bacteria</taxon>
        <taxon>Pseudomonadati</taxon>
        <taxon>Pseudomonadota</taxon>
        <taxon>Gammaproteobacteria</taxon>
        <taxon>Chromatiales</taxon>
        <taxon>Ectothiorhodospiraceae</taxon>
        <taxon>Acidihalobacter</taxon>
    </lineage>
</organism>
<proteinExistence type="predicted"/>
<dbReference type="RefSeq" id="WP_052064450.1">
    <property type="nucleotide sequence ID" value="NZ_JQSG02000006.1"/>
</dbReference>
<dbReference type="Gene3D" id="1.10.10.10">
    <property type="entry name" value="Winged helix-like DNA-binding domain superfamily/Winged helix DNA-binding domain"/>
    <property type="match status" value="1"/>
</dbReference>
<dbReference type="AlphaFoldDB" id="A0A1A6C1U6"/>
<dbReference type="InterPro" id="IPR015102">
    <property type="entry name" value="Tscrpt_reg_HTH_FeoC"/>
</dbReference>
<dbReference type="Pfam" id="PF09012">
    <property type="entry name" value="FeoC"/>
    <property type="match status" value="1"/>
</dbReference>
<dbReference type="Proteomes" id="UP000029273">
    <property type="component" value="Unassembled WGS sequence"/>
</dbReference>
<accession>A0A1A6C1U6</accession>
<feature type="domain" description="Transcriptional regulator HTH-type FeoC" evidence="1">
    <location>
        <begin position="6"/>
        <end position="68"/>
    </location>
</feature>
<reference evidence="2 3" key="1">
    <citation type="journal article" date="2014" name="Genome Announc.">
        <title>Draft Genome Sequence of the Iron-Oxidizing, Acidophilic, and Halotolerant 'Thiobacillus prosperus' Type Strain DSM 5130.</title>
        <authorList>
            <person name="Ossandon F.J."/>
            <person name="Cardenas J.P."/>
            <person name="Corbett M."/>
            <person name="Quatrini R."/>
            <person name="Holmes D.S."/>
            <person name="Watkin E."/>
        </authorList>
    </citation>
    <scope>NUCLEOTIDE SEQUENCE [LARGE SCALE GENOMIC DNA]</scope>
    <source>
        <strain evidence="2 3">DSM 5130</strain>
    </source>
</reference>
<dbReference type="OrthoDB" id="467062at2"/>
<comment type="caution">
    <text evidence="2">The sequence shown here is derived from an EMBL/GenBank/DDBJ whole genome shotgun (WGS) entry which is preliminary data.</text>
</comment>
<sequence length="100" mass="11020">MGPAVIKDYLVRRGRAPMMDLVNRFDSDPRALEGVLEFWMQRGRVRRLPGVVAGNCAGGCGQDCGVAARAPDLTVVYEWVGTAQPLCFVPVGQWRSERRG</sequence>
<dbReference type="InterPro" id="IPR036390">
    <property type="entry name" value="WH_DNA-bd_sf"/>
</dbReference>
<evidence type="ECO:0000259" key="1">
    <source>
        <dbReference type="Pfam" id="PF09012"/>
    </source>
</evidence>
<name>A0A1A6C1U6_9GAMM</name>
<evidence type="ECO:0000313" key="3">
    <source>
        <dbReference type="Proteomes" id="UP000029273"/>
    </source>
</evidence>
<dbReference type="InterPro" id="IPR036388">
    <property type="entry name" value="WH-like_DNA-bd_sf"/>
</dbReference>
<evidence type="ECO:0000313" key="2">
    <source>
        <dbReference type="EMBL" id="OBS08524.1"/>
    </source>
</evidence>
<keyword evidence="3" id="KW-1185">Reference proteome</keyword>
<dbReference type="EMBL" id="JQSG02000006">
    <property type="protein sequence ID" value="OBS08524.1"/>
    <property type="molecule type" value="Genomic_DNA"/>
</dbReference>